<dbReference type="GO" id="GO:0015833">
    <property type="term" value="P:peptide transport"/>
    <property type="evidence" value="ECO:0007669"/>
    <property type="project" value="UniProtKB-KW"/>
</dbReference>
<dbReference type="Gene3D" id="3.10.105.10">
    <property type="entry name" value="Dipeptide-binding Protein, Domain 3"/>
    <property type="match status" value="1"/>
</dbReference>
<name>A0A5E7FXG4_PSEFL</name>
<gene>
    <name evidence="7" type="primary">gsiB</name>
    <name evidence="7" type="ORF">PS833_06301</name>
</gene>
<dbReference type="Pfam" id="PF00496">
    <property type="entry name" value="SBP_bac_5"/>
    <property type="match status" value="1"/>
</dbReference>
<keyword evidence="5" id="KW-0653">Protein transport</keyword>
<dbReference type="Gene3D" id="3.40.190.10">
    <property type="entry name" value="Periplasmic binding protein-like II"/>
    <property type="match status" value="1"/>
</dbReference>
<keyword evidence="2" id="KW-0813">Transport</keyword>
<reference evidence="7 8" key="1">
    <citation type="submission" date="2019-09" db="EMBL/GenBank/DDBJ databases">
        <authorList>
            <person name="Chandra G."/>
            <person name="Truman W A."/>
        </authorList>
    </citation>
    <scope>NUCLEOTIDE SEQUENCE [LARGE SCALE GENOMIC DNA]</scope>
    <source>
        <strain evidence="7">PS833</strain>
    </source>
</reference>
<dbReference type="EMBL" id="CABVHU010000027">
    <property type="protein sequence ID" value="VVO43945.1"/>
    <property type="molecule type" value="Genomic_DNA"/>
</dbReference>
<evidence type="ECO:0000256" key="4">
    <source>
        <dbReference type="ARBA" id="ARBA00022856"/>
    </source>
</evidence>
<accession>A0A5E7FXG4</accession>
<evidence type="ECO:0000313" key="7">
    <source>
        <dbReference type="EMBL" id="VVO43945.1"/>
    </source>
</evidence>
<dbReference type="GO" id="GO:0015031">
    <property type="term" value="P:protein transport"/>
    <property type="evidence" value="ECO:0007669"/>
    <property type="project" value="UniProtKB-KW"/>
</dbReference>
<comment type="similarity">
    <text evidence="1">Belongs to the bacterial solute-binding protein 5 family.</text>
</comment>
<dbReference type="SUPFAM" id="SSF53850">
    <property type="entry name" value="Periplasmic binding protein-like II"/>
    <property type="match status" value="1"/>
</dbReference>
<evidence type="ECO:0000256" key="3">
    <source>
        <dbReference type="ARBA" id="ARBA00022729"/>
    </source>
</evidence>
<keyword evidence="4" id="KW-0571">Peptide transport</keyword>
<dbReference type="PIRSF" id="PIRSF002741">
    <property type="entry name" value="MppA"/>
    <property type="match status" value="1"/>
</dbReference>
<evidence type="ECO:0000313" key="8">
    <source>
        <dbReference type="Proteomes" id="UP000409037"/>
    </source>
</evidence>
<dbReference type="Gene3D" id="3.90.76.10">
    <property type="entry name" value="Dipeptide-binding Protein, Domain 1"/>
    <property type="match status" value="1"/>
</dbReference>
<dbReference type="PANTHER" id="PTHR30290:SF9">
    <property type="entry name" value="OLIGOPEPTIDE-BINDING PROTEIN APPA"/>
    <property type="match status" value="1"/>
</dbReference>
<evidence type="ECO:0000256" key="1">
    <source>
        <dbReference type="ARBA" id="ARBA00005695"/>
    </source>
</evidence>
<keyword evidence="3" id="KW-0732">Signal</keyword>
<dbReference type="RefSeq" id="WP_150801297.1">
    <property type="nucleotide sequence ID" value="NZ_CABVHU010000027.1"/>
</dbReference>
<dbReference type="GO" id="GO:0030288">
    <property type="term" value="C:outer membrane-bounded periplasmic space"/>
    <property type="evidence" value="ECO:0007669"/>
    <property type="project" value="UniProtKB-ARBA"/>
</dbReference>
<dbReference type="GO" id="GO:1904680">
    <property type="term" value="F:peptide transmembrane transporter activity"/>
    <property type="evidence" value="ECO:0007669"/>
    <property type="project" value="TreeGrafter"/>
</dbReference>
<protein>
    <submittedName>
        <fullName evidence="7">Glutathione-binding protein GsiB</fullName>
    </submittedName>
</protein>
<sequence length="526" mass="59030">MRRVNILAVLIRCFAVPGIIGLSADLLSVASAKEMEQLTFVQGSDIDTLDPAISRSVPSYNVIDHLFNRLIAWDGRDRSNFVADLAESWSRSEDGKQWTFVLRQGIKFHDGTDFNAEAVKFNLDRIRDPKLGSPHRSYYADILSVDVLSPYQVRVTTKNPSPTMLELLAKESSSINSPAAVAKYGRAYGHHPVGTGPYIFDSWIPNDQAIIEKNKLFHGVSGKPSKIVFRPVREDSSRVIELRTKNADVAANLSPEAAIELKELNKSTLLRVPSTFQVFFEMNLTRPPFDDARIRRAVSMAIDRQALVNKVLLGYGKVPTGPFPEGTQARRAFTPVKYDPDAAKKIIDEVYPGGYPGTVVMWTPAGRYTKDRQVAEVVQGYLNAVGLKTEFKVWEWATYQKSLYRPDPGKGTGKGTNDANMWLLGTGISDADIRLRRKLSTGDPQNLTGYSNPDVDKLLQLASRELDQKQRMSYYGQIQQILWEQDPDNLPLFDQEQIIGVRKDLNGLDVDYEGTIDFKNVELIER</sequence>
<evidence type="ECO:0000256" key="5">
    <source>
        <dbReference type="ARBA" id="ARBA00022927"/>
    </source>
</evidence>
<dbReference type="InterPro" id="IPR000914">
    <property type="entry name" value="SBP_5_dom"/>
</dbReference>
<dbReference type="Proteomes" id="UP000409037">
    <property type="component" value="Unassembled WGS sequence"/>
</dbReference>
<organism evidence="7 8">
    <name type="scientific">Pseudomonas fluorescens</name>
    <dbReference type="NCBI Taxonomy" id="294"/>
    <lineage>
        <taxon>Bacteria</taxon>
        <taxon>Pseudomonadati</taxon>
        <taxon>Pseudomonadota</taxon>
        <taxon>Gammaproteobacteria</taxon>
        <taxon>Pseudomonadales</taxon>
        <taxon>Pseudomonadaceae</taxon>
        <taxon>Pseudomonas</taxon>
    </lineage>
</organism>
<dbReference type="PANTHER" id="PTHR30290">
    <property type="entry name" value="PERIPLASMIC BINDING COMPONENT OF ABC TRANSPORTER"/>
    <property type="match status" value="1"/>
</dbReference>
<proteinExistence type="inferred from homology"/>
<dbReference type="InterPro" id="IPR039424">
    <property type="entry name" value="SBP_5"/>
</dbReference>
<evidence type="ECO:0000259" key="6">
    <source>
        <dbReference type="Pfam" id="PF00496"/>
    </source>
</evidence>
<evidence type="ECO:0000256" key="2">
    <source>
        <dbReference type="ARBA" id="ARBA00022448"/>
    </source>
</evidence>
<dbReference type="OrthoDB" id="9801912at2"/>
<dbReference type="GO" id="GO:0043190">
    <property type="term" value="C:ATP-binding cassette (ABC) transporter complex"/>
    <property type="evidence" value="ECO:0007669"/>
    <property type="project" value="InterPro"/>
</dbReference>
<dbReference type="InterPro" id="IPR030678">
    <property type="entry name" value="Peptide/Ni-bd"/>
</dbReference>
<dbReference type="AlphaFoldDB" id="A0A5E7FXG4"/>
<feature type="domain" description="Solute-binding protein family 5" evidence="6">
    <location>
        <begin position="81"/>
        <end position="405"/>
    </location>
</feature>